<dbReference type="CDD" id="cd06171">
    <property type="entry name" value="Sigma70_r4"/>
    <property type="match status" value="1"/>
</dbReference>
<dbReference type="InterPro" id="IPR013249">
    <property type="entry name" value="RNA_pol_sigma70_r4_t2"/>
</dbReference>
<dbReference type="SUPFAM" id="SSF88946">
    <property type="entry name" value="Sigma2 domain of RNA polymerase sigma factors"/>
    <property type="match status" value="1"/>
</dbReference>
<dbReference type="InterPro" id="IPR013324">
    <property type="entry name" value="RNA_pol_sigma_r3/r4-like"/>
</dbReference>
<dbReference type="Proteomes" id="UP000190188">
    <property type="component" value="Unassembled WGS sequence"/>
</dbReference>
<keyword evidence="4" id="KW-0238">DNA-binding</keyword>
<evidence type="ECO:0000256" key="3">
    <source>
        <dbReference type="ARBA" id="ARBA00023082"/>
    </source>
</evidence>
<dbReference type="Pfam" id="PF04542">
    <property type="entry name" value="Sigma70_r2"/>
    <property type="match status" value="1"/>
</dbReference>
<protein>
    <submittedName>
        <fullName evidence="8">RNA polymerase subunit sigma</fullName>
    </submittedName>
</protein>
<dbReference type="Pfam" id="PF08281">
    <property type="entry name" value="Sigma70_r4_2"/>
    <property type="match status" value="1"/>
</dbReference>
<keyword evidence="3" id="KW-0731">Sigma factor</keyword>
<dbReference type="GO" id="GO:0006352">
    <property type="term" value="P:DNA-templated transcription initiation"/>
    <property type="evidence" value="ECO:0007669"/>
    <property type="project" value="InterPro"/>
</dbReference>
<proteinExistence type="inferred from homology"/>
<dbReference type="AlphaFoldDB" id="A0A1T2XJU9"/>
<evidence type="ECO:0000313" key="8">
    <source>
        <dbReference type="EMBL" id="OPA80098.1"/>
    </source>
</evidence>
<keyword evidence="9" id="KW-1185">Reference proteome</keyword>
<dbReference type="PANTHER" id="PTHR43133:SF8">
    <property type="entry name" value="RNA POLYMERASE SIGMA FACTOR HI_1459-RELATED"/>
    <property type="match status" value="1"/>
</dbReference>
<dbReference type="OrthoDB" id="9784984at2"/>
<evidence type="ECO:0000256" key="5">
    <source>
        <dbReference type="ARBA" id="ARBA00023163"/>
    </source>
</evidence>
<sequence>MVRRIRLGDADAFRQLIDRYRQHVFQVAYSVVRDRADAEDIAQEVFIQIHRSLPQYESKGLKTWISRIALHKAIDYKRKLNRKQEDAVENLEEAVGSRMYVASGAAADVLSEVIIRDRQARLRTELDQIPALHREMIESYYLAEKSYEQIAMECDISLKTVESRLYRARQWLRTHWKEEDWR</sequence>
<dbReference type="PANTHER" id="PTHR43133">
    <property type="entry name" value="RNA POLYMERASE ECF-TYPE SIGMA FACTO"/>
    <property type="match status" value="1"/>
</dbReference>
<evidence type="ECO:0000259" key="6">
    <source>
        <dbReference type="Pfam" id="PF04542"/>
    </source>
</evidence>
<comment type="similarity">
    <text evidence="1">Belongs to the sigma-70 factor family. ECF subfamily.</text>
</comment>
<dbReference type="STRING" id="1324314.BVG16_04935"/>
<dbReference type="GO" id="GO:0003677">
    <property type="term" value="F:DNA binding"/>
    <property type="evidence" value="ECO:0007669"/>
    <property type="project" value="UniProtKB-KW"/>
</dbReference>
<keyword evidence="2" id="KW-0805">Transcription regulation</keyword>
<reference evidence="8 9" key="1">
    <citation type="submission" date="2017-01" db="EMBL/GenBank/DDBJ databases">
        <title>Genome analysis of Paenibacillus selenitrireducens ES3-24.</title>
        <authorList>
            <person name="Xu D."/>
            <person name="Yao R."/>
            <person name="Zheng S."/>
        </authorList>
    </citation>
    <scope>NUCLEOTIDE SEQUENCE [LARGE SCALE GENOMIC DNA]</scope>
    <source>
        <strain evidence="8 9">ES3-24</strain>
    </source>
</reference>
<dbReference type="NCBIfam" id="TIGR02937">
    <property type="entry name" value="sigma70-ECF"/>
    <property type="match status" value="1"/>
</dbReference>
<dbReference type="InterPro" id="IPR014284">
    <property type="entry name" value="RNA_pol_sigma-70_dom"/>
</dbReference>
<organism evidence="8 9">
    <name type="scientific">Paenibacillus selenitireducens</name>
    <dbReference type="NCBI Taxonomy" id="1324314"/>
    <lineage>
        <taxon>Bacteria</taxon>
        <taxon>Bacillati</taxon>
        <taxon>Bacillota</taxon>
        <taxon>Bacilli</taxon>
        <taxon>Bacillales</taxon>
        <taxon>Paenibacillaceae</taxon>
        <taxon>Paenibacillus</taxon>
    </lineage>
</organism>
<keyword evidence="5" id="KW-0804">Transcription</keyword>
<accession>A0A1T2XJU9</accession>
<name>A0A1T2XJU9_9BACL</name>
<dbReference type="GO" id="GO:0016987">
    <property type="term" value="F:sigma factor activity"/>
    <property type="evidence" value="ECO:0007669"/>
    <property type="project" value="UniProtKB-KW"/>
</dbReference>
<dbReference type="SUPFAM" id="SSF88659">
    <property type="entry name" value="Sigma3 and sigma4 domains of RNA polymerase sigma factors"/>
    <property type="match status" value="1"/>
</dbReference>
<feature type="domain" description="RNA polymerase sigma factor 70 region 4 type 2" evidence="7">
    <location>
        <begin position="121"/>
        <end position="172"/>
    </location>
</feature>
<evidence type="ECO:0000256" key="4">
    <source>
        <dbReference type="ARBA" id="ARBA00023125"/>
    </source>
</evidence>
<dbReference type="InterPro" id="IPR036388">
    <property type="entry name" value="WH-like_DNA-bd_sf"/>
</dbReference>
<dbReference type="InterPro" id="IPR013325">
    <property type="entry name" value="RNA_pol_sigma_r2"/>
</dbReference>
<feature type="domain" description="RNA polymerase sigma-70 region 2" evidence="6">
    <location>
        <begin position="16"/>
        <end position="82"/>
    </location>
</feature>
<dbReference type="InterPro" id="IPR007627">
    <property type="entry name" value="RNA_pol_sigma70_r2"/>
</dbReference>
<evidence type="ECO:0000313" key="9">
    <source>
        <dbReference type="Proteomes" id="UP000190188"/>
    </source>
</evidence>
<evidence type="ECO:0000256" key="1">
    <source>
        <dbReference type="ARBA" id="ARBA00010641"/>
    </source>
</evidence>
<evidence type="ECO:0000256" key="2">
    <source>
        <dbReference type="ARBA" id="ARBA00023015"/>
    </source>
</evidence>
<dbReference type="Gene3D" id="1.10.10.10">
    <property type="entry name" value="Winged helix-like DNA-binding domain superfamily/Winged helix DNA-binding domain"/>
    <property type="match status" value="1"/>
</dbReference>
<dbReference type="InterPro" id="IPR039425">
    <property type="entry name" value="RNA_pol_sigma-70-like"/>
</dbReference>
<dbReference type="Gene3D" id="1.10.1740.10">
    <property type="match status" value="1"/>
</dbReference>
<comment type="caution">
    <text evidence="8">The sequence shown here is derived from an EMBL/GenBank/DDBJ whole genome shotgun (WGS) entry which is preliminary data.</text>
</comment>
<evidence type="ECO:0000259" key="7">
    <source>
        <dbReference type="Pfam" id="PF08281"/>
    </source>
</evidence>
<gene>
    <name evidence="8" type="ORF">BVG16_04935</name>
</gene>
<dbReference type="EMBL" id="MSZX01000002">
    <property type="protein sequence ID" value="OPA80098.1"/>
    <property type="molecule type" value="Genomic_DNA"/>
</dbReference>